<organism evidence="2 3">
    <name type="scientific">Rouxiella silvae</name>
    <dbReference type="NCBI Taxonomy" id="1646373"/>
    <lineage>
        <taxon>Bacteria</taxon>
        <taxon>Pseudomonadati</taxon>
        <taxon>Pseudomonadota</taxon>
        <taxon>Gammaproteobacteria</taxon>
        <taxon>Enterobacterales</taxon>
        <taxon>Yersiniaceae</taxon>
        <taxon>Rouxiella</taxon>
    </lineage>
</organism>
<accession>A0AA41BX74</accession>
<sequence>MTLALRLGRTLHELKSTLTASELKLWMEYDKLSPIGDRRGDRQAAQITAAIFNAKGGNVSIEDATIQWNVTVEETEDISALEGFLGKLAD</sequence>
<feature type="domain" description="Minor tail T" evidence="1">
    <location>
        <begin position="19"/>
        <end position="80"/>
    </location>
</feature>
<proteinExistence type="predicted"/>
<dbReference type="Pfam" id="PF06223">
    <property type="entry name" value="Phage_tail_T"/>
    <property type="match status" value="1"/>
</dbReference>
<protein>
    <submittedName>
        <fullName evidence="2">DUF4035 domain-containing protein</fullName>
    </submittedName>
</protein>
<reference evidence="2" key="1">
    <citation type="submission" date="2020-11" db="EMBL/GenBank/DDBJ databases">
        <authorList>
            <person name="Lee S.D."/>
        </authorList>
    </citation>
    <scope>NUCLEOTIDE SEQUENCE</scope>
    <source>
        <strain evidence="2">SAP-2</strain>
    </source>
</reference>
<name>A0AA41BX74_9GAMM</name>
<dbReference type="RefSeq" id="WP_194978275.1">
    <property type="nucleotide sequence ID" value="NZ_JADMKS010000005.1"/>
</dbReference>
<evidence type="ECO:0000259" key="1">
    <source>
        <dbReference type="Pfam" id="PF06223"/>
    </source>
</evidence>
<dbReference type="InterPro" id="IPR009350">
    <property type="entry name" value="Phage_tail_T"/>
</dbReference>
<reference evidence="2" key="2">
    <citation type="submission" date="2022-09" db="EMBL/GenBank/DDBJ databases">
        <title>Rouxiella aceris sp. nov., isolated from tree sap and emended description of the genus Rhouxiella.</title>
        <authorList>
            <person name="Kim I.S."/>
        </authorList>
    </citation>
    <scope>NUCLEOTIDE SEQUENCE</scope>
    <source>
        <strain evidence="2">SAP-2</strain>
    </source>
</reference>
<dbReference type="EMBL" id="JADMKS010000005">
    <property type="protein sequence ID" value="MBF6637905.1"/>
    <property type="molecule type" value="Genomic_DNA"/>
</dbReference>
<evidence type="ECO:0000313" key="3">
    <source>
        <dbReference type="Proteomes" id="UP000705283"/>
    </source>
</evidence>
<evidence type="ECO:0000313" key="2">
    <source>
        <dbReference type="EMBL" id="MBF6637905.1"/>
    </source>
</evidence>
<dbReference type="Proteomes" id="UP000705283">
    <property type="component" value="Unassembled WGS sequence"/>
</dbReference>
<dbReference type="AlphaFoldDB" id="A0AA41BX74"/>
<gene>
    <name evidence="2" type="ORF">ITX54_14675</name>
</gene>
<comment type="caution">
    <text evidence="2">The sequence shown here is derived from an EMBL/GenBank/DDBJ whole genome shotgun (WGS) entry which is preliminary data.</text>
</comment>